<evidence type="ECO:0000256" key="1">
    <source>
        <dbReference type="SAM" id="Phobius"/>
    </source>
</evidence>
<reference evidence="2" key="1">
    <citation type="submission" date="2021-03" db="EMBL/GenBank/DDBJ databases">
        <authorList>
            <person name="Bekaert M."/>
        </authorList>
    </citation>
    <scope>NUCLEOTIDE SEQUENCE</scope>
</reference>
<feature type="transmembrane region" description="Helical" evidence="1">
    <location>
        <begin position="244"/>
        <end position="264"/>
    </location>
</feature>
<keyword evidence="1" id="KW-0472">Membrane</keyword>
<keyword evidence="3" id="KW-1185">Reference proteome</keyword>
<keyword evidence="1" id="KW-0812">Transmembrane</keyword>
<sequence>MKIPITFVTFLIILPLFFSFIKAIIVWELETLPSVFGKDVILKCTLPQNCCNNMQSRRWLGGNDLHLLTMNGFSIDPAKYSEKFMKENKTSILIIHDFDIMDINVPYECIYGSSTFVKMLNLTEDKFEYHPSIPYNENTTTNETNTLVVNFSTGNVYPRPTCSAAMNDEDISSYMTTTAILKGLFYIAIITVTIVLTPASCPGLLIINCRIGTFLYDYELNVTCNKIINDSFDGKVNTTMKDSVLVVILSVTGIVFVIAARVGLKNARRHCYPERSHMEEYALPHLDKQQRRKTGKRVK</sequence>
<organism evidence="2 3">
    <name type="scientific">Mytilus edulis</name>
    <name type="common">Blue mussel</name>
    <dbReference type="NCBI Taxonomy" id="6550"/>
    <lineage>
        <taxon>Eukaryota</taxon>
        <taxon>Metazoa</taxon>
        <taxon>Spiralia</taxon>
        <taxon>Lophotrochozoa</taxon>
        <taxon>Mollusca</taxon>
        <taxon>Bivalvia</taxon>
        <taxon>Autobranchia</taxon>
        <taxon>Pteriomorphia</taxon>
        <taxon>Mytilida</taxon>
        <taxon>Mytiloidea</taxon>
        <taxon>Mytilidae</taxon>
        <taxon>Mytilinae</taxon>
        <taxon>Mytilus</taxon>
    </lineage>
</organism>
<accession>A0A8S3RTV4</accession>
<dbReference type="EMBL" id="CAJPWZ010001224">
    <property type="protein sequence ID" value="CAG2210182.1"/>
    <property type="molecule type" value="Genomic_DNA"/>
</dbReference>
<dbReference type="OrthoDB" id="6125304at2759"/>
<evidence type="ECO:0000313" key="2">
    <source>
        <dbReference type="EMBL" id="CAG2210182.1"/>
    </source>
</evidence>
<proteinExistence type="predicted"/>
<feature type="transmembrane region" description="Helical" evidence="1">
    <location>
        <begin position="6"/>
        <end position="27"/>
    </location>
</feature>
<keyword evidence="1" id="KW-1133">Transmembrane helix</keyword>
<feature type="transmembrane region" description="Helical" evidence="1">
    <location>
        <begin position="184"/>
        <end position="207"/>
    </location>
</feature>
<protein>
    <submittedName>
        <fullName evidence="2">Uncharacterized protein</fullName>
    </submittedName>
</protein>
<dbReference type="AlphaFoldDB" id="A0A8S3RTV4"/>
<name>A0A8S3RTV4_MYTED</name>
<gene>
    <name evidence="2" type="ORF">MEDL_24268</name>
</gene>
<dbReference type="Proteomes" id="UP000683360">
    <property type="component" value="Unassembled WGS sequence"/>
</dbReference>
<comment type="caution">
    <text evidence="2">The sequence shown here is derived from an EMBL/GenBank/DDBJ whole genome shotgun (WGS) entry which is preliminary data.</text>
</comment>
<evidence type="ECO:0000313" key="3">
    <source>
        <dbReference type="Proteomes" id="UP000683360"/>
    </source>
</evidence>